<name>A0A662ZLT6_9GAMM</name>
<dbReference type="Proteomes" id="UP000243745">
    <property type="component" value="Unassembled WGS sequence"/>
</dbReference>
<dbReference type="AlphaFoldDB" id="A0A662ZLT6"/>
<sequence length="265" mass="30597">MSKNSLKKSSSIMDIAHAYALGWECSRKRHVEKGNICGEDDITKSENVTTKDIELAFMKGFAFAAGIECGKKHRRELIISTNNKVNFMNSSGCFLNNANDTIEYSQSFDDIIAEDRFVTLYTKTGRPYPYFFDELSEEEKAKLDKDPVTGGRYDYVKYCTNGSIYDVHHIISAEALKVTGLLSYNTAPYIRMLKRDHKKTKSHGHMNNSKVYRNRQIELIQLGRIKEVILEEINTIRSLFGARYDREIKEMVKFVKKLEDNNWEV</sequence>
<organism evidence="1 2">
    <name type="scientific">Ruminobacter amylophilus</name>
    <dbReference type="NCBI Taxonomy" id="867"/>
    <lineage>
        <taxon>Bacteria</taxon>
        <taxon>Pseudomonadati</taxon>
        <taxon>Pseudomonadota</taxon>
        <taxon>Gammaproteobacteria</taxon>
        <taxon>Aeromonadales</taxon>
        <taxon>Succinivibrionaceae</taxon>
        <taxon>Ruminobacter</taxon>
    </lineage>
</organism>
<evidence type="ECO:0000313" key="1">
    <source>
        <dbReference type="EMBL" id="SFP76617.1"/>
    </source>
</evidence>
<reference evidence="1 2" key="1">
    <citation type="submission" date="2016-10" db="EMBL/GenBank/DDBJ databases">
        <authorList>
            <person name="Varghese N."/>
            <person name="Submissions S."/>
        </authorList>
    </citation>
    <scope>NUCLEOTIDE SEQUENCE [LARGE SCALE GENOMIC DNA]</scope>
    <source>
        <strain evidence="1 2">DSM 1361</strain>
    </source>
</reference>
<dbReference type="RefSeq" id="WP_093143787.1">
    <property type="nucleotide sequence ID" value="NZ_FOXF01000074.1"/>
</dbReference>
<keyword evidence="2" id="KW-1185">Reference proteome</keyword>
<dbReference type="EMBL" id="FOXF01000074">
    <property type="protein sequence ID" value="SFP76617.1"/>
    <property type="molecule type" value="Genomic_DNA"/>
</dbReference>
<protein>
    <recommendedName>
        <fullName evidence="3">A nuclease family of the HNH/ENDO VII superfamily with conserved AHH</fullName>
    </recommendedName>
</protein>
<gene>
    <name evidence="1" type="ORF">SAMN02910344_02255</name>
</gene>
<evidence type="ECO:0000313" key="2">
    <source>
        <dbReference type="Proteomes" id="UP000243745"/>
    </source>
</evidence>
<accession>A0A662ZLT6</accession>
<dbReference type="OrthoDB" id="4981820at2"/>
<proteinExistence type="predicted"/>
<evidence type="ECO:0008006" key="3">
    <source>
        <dbReference type="Google" id="ProtNLM"/>
    </source>
</evidence>